<dbReference type="PANTHER" id="PTHR32305:SF15">
    <property type="entry name" value="PROTEIN RHSA-RELATED"/>
    <property type="match status" value="1"/>
</dbReference>
<dbReference type="KEGG" id="tsa:AciPR4_3103"/>
<evidence type="ECO:0000256" key="1">
    <source>
        <dbReference type="SAM" id="MobiDB-lite"/>
    </source>
</evidence>
<keyword evidence="4" id="KW-1185">Reference proteome</keyword>
<dbReference type="STRING" id="401053.AciPR4_3103"/>
<sequence length="1627" mass="176956">MPTMRKILPALAFILLQSVVSLWAQSPITPANETGLPADGVYSPNDENINLTNGNVQFTLPLVSLPGRAGHDLHLNLVFNSKALSPTLNERPFDPVNETSAYGVFGGWQLPNWFTDSPIHIPQIVASSNPVVGQDVLHDAFGQPSGYVNIICSAGYVYLDETGAPHSFGNITNCMGDIAHPELEKHVSDAYDGSLYRLDFNNGGLFRPDGSQLRGNQDTDKNGNVITYAFDGFTGNYSIKDTVGRTVTITTSSNPITDSKGQLSPGSTTDWVVTYKGEDGQDRTISIHRVLTSDPITLQATCTDSVGESQNTTSTLSPLGSIYTVTFSGSPSRTYTLTLNGMEELTRVNYPTGGYVRYEYTDFPGSEQVNGAYVGITCSNMSHREVSAKYFCSNSSGRCSPEVRTTYTPTIHTLGLGENSGIDVRNSDGRTHVDFIPMIQHQALESNRVIYQGESTPLQAISTQYDTAEQKSQVTTTLYSGGQPQVATKATYGYFTKNFICPQYPYSQTNCNETPAPGESPIVTSEKIFGFDGALIRDTETTPTGYEQGLQYNWSLISSQTVTGTGGGMAKTDNEYDVYSNGLAVTGADSSTHIQVGNYRGNLTRVRRYTLNGTGPIDSLQSYDDTGNVVATTDPLGHVTNFHYQDAWSSLGCAPSSSNEFAYLTQVQDALQHTSNFRYNFCTGTRLEASDLNNNWTTTSYDNFARVNRISFPDGGWQQFSRSDSAPAFENVQIAENTAGQTINKAKSFDGLGRVLTATTTESGSSQIYTADYGYDNLGRISTAGNPYRLTDSSFATTSYTYDSLGRKTLQTQPDGSTQQWSYNGSQTVFTDETGHTWSRNYDALGRLGNVIEPTGASTGYVYDSLGNLTTATQTGVAGDARRSRSFTYDSLSRLITATNPETGTICYGTWTSGICSNGYDANGNLMAKTDARGATATYGYDALNRLTSKSRLGASTDLYFYDGLVGTWGATSLLGGNLVGHLSFIRSFNPDLAGNTCDINSRKNCDDQYFGYDNVGRLNHWTGAPPSEWGSTSHSINTTYDLTGNPLRISYPDGRTLRKDYDAAGRLTAVTDESLNKVMVSAMSYFPNGAVQSLSYGNGVVEKFGQNNRLQTCTDVVTQGSNTYLNKTYHFQPNATGACGSESSNNGNIWSIADGTAGALYSQSMSYDSLNRLISWTGPNFVGMQQMAYGYDSFGNMTQVPGTQALAPSVDYDANNRYLRGGSALEARFSCVGANGETTGYDAAGNLLCWGTPNSNAQAYTWDAESRMSRLYAAQNSTLNLKALYSYDAMGARVRADQLDSSGHSISFREYSSFGGELLSEKDQNGWWTDYIFANGKKIARVDPNNVYRWMIADQVGTSQLELDASGTLLWKGEFLPFGQEPNPAATTNRYKFTGKERDAESGLDNFGARYYASSLGRFMSPDWADSPSPVPWVLLANPQSLNLYSYVNNNPMTRRDEDGHATLCGPDLWNSQTNTLTSGSCVDLPDPLTRGQIIRQTHDNFMNWRNNLAVNKWLSKKLNPRSVESAQWAVLLAEILESDLGLASDEIEDLTKPGSIDNKGIKLTPDQIGAKLQDGGFTKSAASDGTPVYVKGDRQYTVYSQARSTDGPSAQVKDNGSVVGKVRLK</sequence>
<dbReference type="eggNOG" id="COG3209">
    <property type="taxonomic scope" value="Bacteria"/>
</dbReference>
<proteinExistence type="predicted"/>
<feature type="compositionally biased region" description="Polar residues" evidence="1">
    <location>
        <begin position="1603"/>
        <end position="1616"/>
    </location>
</feature>
<dbReference type="NCBIfam" id="TIGR03696">
    <property type="entry name" value="Rhs_assc_core"/>
    <property type="match status" value="1"/>
</dbReference>
<dbReference type="InterPro" id="IPR006530">
    <property type="entry name" value="YD"/>
</dbReference>
<dbReference type="NCBIfam" id="TIGR01643">
    <property type="entry name" value="YD_repeat_2x"/>
    <property type="match status" value="4"/>
</dbReference>
<accession>E8V6Q9</accession>
<dbReference type="InterPro" id="IPR022385">
    <property type="entry name" value="Rhs_assc_core"/>
</dbReference>
<evidence type="ECO:0000313" key="4">
    <source>
        <dbReference type="Proteomes" id="UP000006844"/>
    </source>
</evidence>
<dbReference type="InterPro" id="IPR031325">
    <property type="entry name" value="RHS_repeat"/>
</dbReference>
<feature type="chain" id="PRO_5003233113" evidence="2">
    <location>
        <begin position="25"/>
        <end position="1627"/>
    </location>
</feature>
<dbReference type="EMBL" id="CP002467">
    <property type="protein sequence ID" value="ADV83861.1"/>
    <property type="molecule type" value="Genomic_DNA"/>
</dbReference>
<dbReference type="Proteomes" id="UP000006844">
    <property type="component" value="Chromosome"/>
</dbReference>
<dbReference type="OrthoDB" id="104102at2"/>
<dbReference type="PANTHER" id="PTHR32305">
    <property type="match status" value="1"/>
</dbReference>
<dbReference type="Gene3D" id="2.180.10.10">
    <property type="entry name" value="RHS repeat-associated core"/>
    <property type="match status" value="2"/>
</dbReference>
<feature type="region of interest" description="Disordered" evidence="1">
    <location>
        <begin position="1603"/>
        <end position="1627"/>
    </location>
</feature>
<name>E8V6Q9_TERSS</name>
<dbReference type="Pfam" id="PF05593">
    <property type="entry name" value="RHS_repeat"/>
    <property type="match status" value="3"/>
</dbReference>
<dbReference type="RefSeq" id="WP_013569592.1">
    <property type="nucleotide sequence ID" value="NC_014963.1"/>
</dbReference>
<evidence type="ECO:0000256" key="2">
    <source>
        <dbReference type="SAM" id="SignalP"/>
    </source>
</evidence>
<gene>
    <name evidence="3" type="ordered locus">AciPR4_3103</name>
</gene>
<organism evidence="3 4">
    <name type="scientific">Terriglobus saanensis (strain ATCC BAA-1853 / DSM 23119 / SP1PR4)</name>
    <dbReference type="NCBI Taxonomy" id="401053"/>
    <lineage>
        <taxon>Bacteria</taxon>
        <taxon>Pseudomonadati</taxon>
        <taxon>Acidobacteriota</taxon>
        <taxon>Terriglobia</taxon>
        <taxon>Terriglobales</taxon>
        <taxon>Acidobacteriaceae</taxon>
        <taxon>Terriglobus</taxon>
    </lineage>
</organism>
<evidence type="ECO:0000313" key="3">
    <source>
        <dbReference type="EMBL" id="ADV83861.1"/>
    </source>
</evidence>
<keyword evidence="2" id="KW-0732">Signal</keyword>
<reference evidence="3 4" key="1">
    <citation type="journal article" date="2012" name="Stand. Genomic Sci.">
        <title>Complete genome sequence of Terriglobus saanensis type strain SP1PR4(T), an Acidobacteria from tundra soil.</title>
        <authorList>
            <person name="Rawat S.R."/>
            <person name="Mannisto M.K."/>
            <person name="Starovoytov V."/>
            <person name="Goodwin L."/>
            <person name="Nolan M."/>
            <person name="Hauser L."/>
            <person name="Land M."/>
            <person name="Davenport K.W."/>
            <person name="Woyke T."/>
            <person name="Haggblom M.M."/>
        </authorList>
    </citation>
    <scope>NUCLEOTIDE SEQUENCE</scope>
    <source>
        <strain evidence="4">ATCC BAA-1853 / DSM 23119 / SP1PR4</strain>
    </source>
</reference>
<dbReference type="HOGENOM" id="CLU_235964_0_0_0"/>
<protein>
    <submittedName>
        <fullName evidence="3">YD repeat protein</fullName>
    </submittedName>
</protein>
<dbReference type="InterPro" id="IPR050708">
    <property type="entry name" value="T6SS_VgrG/RHS"/>
</dbReference>
<feature type="signal peptide" evidence="2">
    <location>
        <begin position="1"/>
        <end position="24"/>
    </location>
</feature>